<dbReference type="EMBL" id="JABZYP010000003">
    <property type="protein sequence ID" value="MBF1712420.1"/>
    <property type="molecule type" value="Genomic_DNA"/>
</dbReference>
<feature type="region of interest" description="Disordered" evidence="1">
    <location>
        <begin position="25"/>
        <end position="53"/>
    </location>
</feature>
<dbReference type="Proteomes" id="UP000721045">
    <property type="component" value="Unassembled WGS sequence"/>
</dbReference>
<protein>
    <submittedName>
        <fullName evidence="2">Uncharacterized protein</fullName>
    </submittedName>
</protein>
<evidence type="ECO:0000313" key="2">
    <source>
        <dbReference type="EMBL" id="MBF1712420.1"/>
    </source>
</evidence>
<feature type="compositionally biased region" description="Basic and acidic residues" evidence="1">
    <location>
        <begin position="42"/>
        <end position="53"/>
    </location>
</feature>
<organism evidence="2 3">
    <name type="scientific">Streptococcus intermedius</name>
    <dbReference type="NCBI Taxonomy" id="1338"/>
    <lineage>
        <taxon>Bacteria</taxon>
        <taxon>Bacillati</taxon>
        <taxon>Bacillota</taxon>
        <taxon>Bacilli</taxon>
        <taxon>Lactobacillales</taxon>
        <taxon>Streptococcaceae</taxon>
        <taxon>Streptococcus</taxon>
        <taxon>Streptococcus anginosus group</taxon>
    </lineage>
</organism>
<dbReference type="AlphaFoldDB" id="A0A930RBU7"/>
<sequence>MGGRGARIMSRGEFLAQKGLASPLSGYLDDKMRGNRSFSSGKQREKFTKEARKNIDNYHDRRNEAIREYNSLVSSGKIKVPTQIQKSMKMAHGHPDNSATQAARRMLTKRGYDWKTGKKLKG</sequence>
<evidence type="ECO:0000256" key="1">
    <source>
        <dbReference type="SAM" id="MobiDB-lite"/>
    </source>
</evidence>
<proteinExistence type="predicted"/>
<name>A0A930RBU7_STRIT</name>
<gene>
    <name evidence="2" type="ORF">HXO88_01570</name>
</gene>
<comment type="caution">
    <text evidence="2">The sequence shown here is derived from an EMBL/GenBank/DDBJ whole genome shotgun (WGS) entry which is preliminary data.</text>
</comment>
<evidence type="ECO:0000313" key="3">
    <source>
        <dbReference type="Proteomes" id="UP000721045"/>
    </source>
</evidence>
<accession>A0A930RBU7</accession>
<reference evidence="2" key="1">
    <citation type="submission" date="2020-04" db="EMBL/GenBank/DDBJ databases">
        <title>Deep metagenomics examines the oral microbiome during advanced dental caries in children, revealing novel taxa and co-occurrences with host molecules.</title>
        <authorList>
            <person name="Baker J.L."/>
            <person name="Morton J.T."/>
            <person name="Dinis M."/>
            <person name="Alvarez R."/>
            <person name="Tran N.C."/>
            <person name="Knight R."/>
            <person name="Edlund A."/>
        </authorList>
    </citation>
    <scope>NUCLEOTIDE SEQUENCE</scope>
    <source>
        <strain evidence="2">JCVI_23_bin.22</strain>
    </source>
</reference>